<dbReference type="EMBL" id="BAABME010009300">
    <property type="protein sequence ID" value="GAA0174916.1"/>
    <property type="molecule type" value="Genomic_DNA"/>
</dbReference>
<organism evidence="4 5">
    <name type="scientific">Lithospermum erythrorhizon</name>
    <name type="common">Purple gromwell</name>
    <name type="synonym">Lithospermum officinale var. erythrorhizon</name>
    <dbReference type="NCBI Taxonomy" id="34254"/>
    <lineage>
        <taxon>Eukaryota</taxon>
        <taxon>Viridiplantae</taxon>
        <taxon>Streptophyta</taxon>
        <taxon>Embryophyta</taxon>
        <taxon>Tracheophyta</taxon>
        <taxon>Spermatophyta</taxon>
        <taxon>Magnoliopsida</taxon>
        <taxon>eudicotyledons</taxon>
        <taxon>Gunneridae</taxon>
        <taxon>Pentapetalae</taxon>
        <taxon>asterids</taxon>
        <taxon>lamiids</taxon>
        <taxon>Boraginales</taxon>
        <taxon>Boraginaceae</taxon>
        <taxon>Boraginoideae</taxon>
        <taxon>Lithospermeae</taxon>
        <taxon>Lithospermum</taxon>
    </lineage>
</organism>
<dbReference type="Pfam" id="PF00280">
    <property type="entry name" value="potato_inhibit"/>
    <property type="match status" value="1"/>
</dbReference>
<dbReference type="PANTHER" id="PTHR33091">
    <property type="entry name" value="PROTEIN, PUTATIVE, EXPRESSED-RELATED"/>
    <property type="match status" value="1"/>
</dbReference>
<dbReference type="GO" id="GO:0004867">
    <property type="term" value="F:serine-type endopeptidase inhibitor activity"/>
    <property type="evidence" value="ECO:0007669"/>
    <property type="project" value="UniProtKB-KW"/>
</dbReference>
<sequence>MVFECNSCTCTGNLCHGTIWFSPDAKLEWPELVGVQGSIAKATIEKENPSVIVRIVYPGLLMTFDVCCNRVWLILNQAGGHVVENPRVG</sequence>
<accession>A0AAV3RHU5</accession>
<protein>
    <submittedName>
        <fullName evidence="4">Uncharacterized protein</fullName>
    </submittedName>
</protein>
<dbReference type="InterPro" id="IPR000864">
    <property type="entry name" value="Prot_inh_pot1"/>
</dbReference>
<dbReference type="Gene3D" id="3.30.10.10">
    <property type="entry name" value="Trypsin Inhibitor V, subunit A"/>
    <property type="match status" value="1"/>
</dbReference>
<evidence type="ECO:0000256" key="2">
    <source>
        <dbReference type="ARBA" id="ARBA00022690"/>
    </source>
</evidence>
<dbReference type="PANTHER" id="PTHR33091:SF29">
    <property type="entry name" value="SUBTILISIN INHIBITOR 1"/>
    <property type="match status" value="1"/>
</dbReference>
<proteinExistence type="inferred from homology"/>
<name>A0AAV3RHU5_LITER</name>
<gene>
    <name evidence="4" type="ORF">LIER_28201</name>
</gene>
<dbReference type="AlphaFoldDB" id="A0AAV3RHU5"/>
<comment type="similarity">
    <text evidence="1">Belongs to the protease inhibitor I13 (potato type I serine protease inhibitor) family.</text>
</comment>
<evidence type="ECO:0000313" key="5">
    <source>
        <dbReference type="Proteomes" id="UP001454036"/>
    </source>
</evidence>
<keyword evidence="5" id="KW-1185">Reference proteome</keyword>
<dbReference type="InterPro" id="IPR036354">
    <property type="entry name" value="Prot_inh_pot1_sf"/>
</dbReference>
<dbReference type="PROSITE" id="PS00285">
    <property type="entry name" value="POTATO_INHIBITOR"/>
    <property type="match status" value="1"/>
</dbReference>
<evidence type="ECO:0000256" key="3">
    <source>
        <dbReference type="ARBA" id="ARBA00022900"/>
    </source>
</evidence>
<dbReference type="GO" id="GO:0009611">
    <property type="term" value="P:response to wounding"/>
    <property type="evidence" value="ECO:0007669"/>
    <property type="project" value="InterPro"/>
</dbReference>
<evidence type="ECO:0000256" key="1">
    <source>
        <dbReference type="ARBA" id="ARBA00008210"/>
    </source>
</evidence>
<comment type="caution">
    <text evidence="4">The sequence shown here is derived from an EMBL/GenBank/DDBJ whole genome shotgun (WGS) entry which is preliminary data.</text>
</comment>
<dbReference type="Proteomes" id="UP001454036">
    <property type="component" value="Unassembled WGS sequence"/>
</dbReference>
<keyword evidence="2" id="KW-0646">Protease inhibitor</keyword>
<evidence type="ECO:0000313" key="4">
    <source>
        <dbReference type="EMBL" id="GAA0174916.1"/>
    </source>
</evidence>
<keyword evidence="3" id="KW-0722">Serine protease inhibitor</keyword>
<dbReference type="SUPFAM" id="SSF54654">
    <property type="entry name" value="CI-2 family of serine protease inhibitors"/>
    <property type="match status" value="1"/>
</dbReference>
<reference evidence="4 5" key="1">
    <citation type="submission" date="2024-01" db="EMBL/GenBank/DDBJ databases">
        <title>The complete chloroplast genome sequence of Lithospermum erythrorhizon: insights into the phylogenetic relationship among Boraginaceae species and the maternal lineages of purple gromwells.</title>
        <authorList>
            <person name="Okada T."/>
            <person name="Watanabe K."/>
        </authorList>
    </citation>
    <scope>NUCLEOTIDE SEQUENCE [LARGE SCALE GENOMIC DNA]</scope>
</reference>